<organism evidence="1 2">
    <name type="scientific">Drosophila gunungcola</name>
    <name type="common">fruit fly</name>
    <dbReference type="NCBI Taxonomy" id="103775"/>
    <lineage>
        <taxon>Eukaryota</taxon>
        <taxon>Metazoa</taxon>
        <taxon>Ecdysozoa</taxon>
        <taxon>Arthropoda</taxon>
        <taxon>Hexapoda</taxon>
        <taxon>Insecta</taxon>
        <taxon>Pterygota</taxon>
        <taxon>Neoptera</taxon>
        <taxon>Endopterygota</taxon>
        <taxon>Diptera</taxon>
        <taxon>Brachycera</taxon>
        <taxon>Muscomorpha</taxon>
        <taxon>Ephydroidea</taxon>
        <taxon>Drosophilidae</taxon>
        <taxon>Drosophila</taxon>
        <taxon>Sophophora</taxon>
    </lineage>
</organism>
<evidence type="ECO:0000313" key="2">
    <source>
        <dbReference type="Proteomes" id="UP001059596"/>
    </source>
</evidence>
<proteinExistence type="predicted"/>
<dbReference type="AlphaFoldDB" id="A0A9P9YB29"/>
<sequence length="41" mass="4724">SYTCVAFKIANGNYKNNFACYPQFSLFAAFVFDQNKNNHLI</sequence>
<gene>
    <name evidence="1" type="ORF">M5D96_013546</name>
</gene>
<evidence type="ECO:0000313" key="1">
    <source>
        <dbReference type="EMBL" id="KAI8033699.1"/>
    </source>
</evidence>
<dbReference type="EMBL" id="JAMKOV010000110">
    <property type="protein sequence ID" value="KAI8033699.1"/>
    <property type="molecule type" value="Genomic_DNA"/>
</dbReference>
<reference evidence="1" key="1">
    <citation type="journal article" date="2023" name="Genome Biol. Evol.">
        <title>Long-read-based Genome Assembly of Drosophila gunungcola Reveals Fewer Chemosensory Genes in Flower-breeding Species.</title>
        <authorList>
            <person name="Negi A."/>
            <person name="Liao B.Y."/>
            <person name="Yeh S.D."/>
        </authorList>
    </citation>
    <scope>NUCLEOTIDE SEQUENCE</scope>
    <source>
        <strain evidence="1">Sukarami</strain>
    </source>
</reference>
<accession>A0A9P9YB29</accession>
<name>A0A9P9YB29_9MUSC</name>
<feature type="non-terminal residue" evidence="1">
    <location>
        <position position="41"/>
    </location>
</feature>
<keyword evidence="2" id="KW-1185">Reference proteome</keyword>
<dbReference type="Proteomes" id="UP001059596">
    <property type="component" value="Unassembled WGS sequence"/>
</dbReference>
<comment type="caution">
    <text evidence="1">The sequence shown here is derived from an EMBL/GenBank/DDBJ whole genome shotgun (WGS) entry which is preliminary data.</text>
</comment>
<protein>
    <submittedName>
        <fullName evidence="1">Uncharacterized protein</fullName>
    </submittedName>
</protein>